<dbReference type="Pfam" id="PF13602">
    <property type="entry name" value="ADH_zinc_N_2"/>
    <property type="match status" value="1"/>
</dbReference>
<dbReference type="GO" id="GO:0016491">
    <property type="term" value="F:oxidoreductase activity"/>
    <property type="evidence" value="ECO:0007669"/>
    <property type="project" value="InterPro"/>
</dbReference>
<reference evidence="3" key="1">
    <citation type="submission" date="2016-10" db="EMBL/GenBank/DDBJ databases">
        <authorList>
            <person name="Varghese N."/>
            <person name="Submissions S."/>
        </authorList>
    </citation>
    <scope>NUCLEOTIDE SEQUENCE [LARGE SCALE GENOMIC DNA]</scope>
    <source>
        <strain evidence="3">DSM 23095</strain>
    </source>
</reference>
<evidence type="ECO:0000313" key="2">
    <source>
        <dbReference type="EMBL" id="SDC54593.1"/>
    </source>
</evidence>
<name>A0A1G6MGE0_9BACT</name>
<dbReference type="SMART" id="SM00829">
    <property type="entry name" value="PKS_ER"/>
    <property type="match status" value="1"/>
</dbReference>
<keyword evidence="3" id="KW-1185">Reference proteome</keyword>
<dbReference type="RefSeq" id="WP_087937568.1">
    <property type="nucleotide sequence ID" value="NZ_FNAC01000001.1"/>
</dbReference>
<protein>
    <submittedName>
        <fullName evidence="2">NADPH:quinone reductase</fullName>
    </submittedName>
</protein>
<dbReference type="Gene3D" id="3.90.180.10">
    <property type="entry name" value="Medium-chain alcohol dehydrogenases, catalytic domain"/>
    <property type="match status" value="1"/>
</dbReference>
<dbReference type="InterPro" id="IPR020843">
    <property type="entry name" value="ER"/>
</dbReference>
<dbReference type="SUPFAM" id="SSF50129">
    <property type="entry name" value="GroES-like"/>
    <property type="match status" value="1"/>
</dbReference>
<gene>
    <name evidence="2" type="ORF">SAMN04488104_1001176</name>
</gene>
<dbReference type="PANTHER" id="PTHR44013">
    <property type="entry name" value="ZINC-TYPE ALCOHOL DEHYDROGENASE-LIKE PROTEIN C16A3.02C"/>
    <property type="match status" value="1"/>
</dbReference>
<dbReference type="Gene3D" id="3.40.50.720">
    <property type="entry name" value="NAD(P)-binding Rossmann-like Domain"/>
    <property type="match status" value="1"/>
</dbReference>
<dbReference type="InterPro" id="IPR013154">
    <property type="entry name" value="ADH-like_N"/>
</dbReference>
<dbReference type="AlphaFoldDB" id="A0A1G6MGE0"/>
<evidence type="ECO:0000259" key="1">
    <source>
        <dbReference type="SMART" id="SM00829"/>
    </source>
</evidence>
<dbReference type="CDD" id="cd08267">
    <property type="entry name" value="MDR1"/>
    <property type="match status" value="1"/>
</dbReference>
<accession>A0A1G6MGE0</accession>
<dbReference type="InterPro" id="IPR052733">
    <property type="entry name" value="Chloroplast_QOR"/>
</dbReference>
<feature type="domain" description="Enoyl reductase (ER)" evidence="1">
    <location>
        <begin position="10"/>
        <end position="316"/>
    </location>
</feature>
<dbReference type="EMBL" id="FNAC01000001">
    <property type="protein sequence ID" value="SDC54593.1"/>
    <property type="molecule type" value="Genomic_DNA"/>
</dbReference>
<dbReference type="SUPFAM" id="SSF51735">
    <property type="entry name" value="NAD(P)-binding Rossmann-fold domains"/>
    <property type="match status" value="1"/>
</dbReference>
<dbReference type="Pfam" id="PF08240">
    <property type="entry name" value="ADH_N"/>
    <property type="match status" value="1"/>
</dbReference>
<dbReference type="PANTHER" id="PTHR44013:SF1">
    <property type="entry name" value="ZINC-TYPE ALCOHOL DEHYDROGENASE-LIKE PROTEIN C16A3.02C"/>
    <property type="match status" value="1"/>
</dbReference>
<proteinExistence type="predicted"/>
<dbReference type="STRING" id="686796.SAMN04488104_1001176"/>
<dbReference type="OrthoDB" id="648910at2"/>
<dbReference type="Proteomes" id="UP000199060">
    <property type="component" value="Unassembled WGS sequence"/>
</dbReference>
<evidence type="ECO:0000313" key="3">
    <source>
        <dbReference type="Proteomes" id="UP000199060"/>
    </source>
</evidence>
<sequence>MKAVYRTTYTDSSRIELKELPIPEPQTDEIQIKVSTTSVNRTDLAVLTGWPWIMRLFVGWPKPRNPIPGVDFVGKVTKVGDKIRDFSVGDLVWGMKDNGFGSHAEYFCTHAFKLIQKLPQGIDPIIAAASIEGAHYALNFLNKLKLNPKDRVLVIGGTGAIGSAAIQLLKNQKIEVTAVTLGNVDRVKDLGADKVIDGLEENFLDCGERFHAILDAVGKSRFSICKPLLLPKGSYLSSELGPKWENIFLALTTPIWSNKKVIFPLPQDIQGSLSQMSELLLKKQFNPLIDRVIRLAEIKEAYSYVSQGKKIGNVIVKMDIES</sequence>
<organism evidence="2 3">
    <name type="scientific">Algoriphagus faecimaris</name>
    <dbReference type="NCBI Taxonomy" id="686796"/>
    <lineage>
        <taxon>Bacteria</taxon>
        <taxon>Pseudomonadati</taxon>
        <taxon>Bacteroidota</taxon>
        <taxon>Cytophagia</taxon>
        <taxon>Cytophagales</taxon>
        <taxon>Cyclobacteriaceae</taxon>
        <taxon>Algoriphagus</taxon>
    </lineage>
</organism>
<dbReference type="InterPro" id="IPR011032">
    <property type="entry name" value="GroES-like_sf"/>
</dbReference>
<dbReference type="InterPro" id="IPR036291">
    <property type="entry name" value="NAD(P)-bd_dom_sf"/>
</dbReference>